<dbReference type="Gene3D" id="1.10.10.10">
    <property type="entry name" value="Winged helix-like DNA-binding domain superfamily/Winged helix DNA-binding domain"/>
    <property type="match status" value="1"/>
</dbReference>
<organism evidence="6 7">
    <name type="scientific">Sediminicoccus rosea</name>
    <dbReference type="NCBI Taxonomy" id="1225128"/>
    <lineage>
        <taxon>Bacteria</taxon>
        <taxon>Pseudomonadati</taxon>
        <taxon>Pseudomonadota</taxon>
        <taxon>Alphaproteobacteria</taxon>
        <taxon>Acetobacterales</taxon>
        <taxon>Roseomonadaceae</taxon>
        <taxon>Sediminicoccus</taxon>
    </lineage>
</organism>
<evidence type="ECO:0000256" key="2">
    <source>
        <dbReference type="ARBA" id="ARBA00023015"/>
    </source>
</evidence>
<feature type="domain" description="HTH lysR-type" evidence="5">
    <location>
        <begin position="8"/>
        <end position="65"/>
    </location>
</feature>
<dbReference type="Pfam" id="PF00126">
    <property type="entry name" value="HTH_1"/>
    <property type="match status" value="1"/>
</dbReference>
<dbReference type="Gene3D" id="3.40.190.290">
    <property type="match status" value="1"/>
</dbReference>
<dbReference type="InterPro" id="IPR036388">
    <property type="entry name" value="WH-like_DNA-bd_sf"/>
</dbReference>
<evidence type="ECO:0000259" key="5">
    <source>
        <dbReference type="PROSITE" id="PS50931"/>
    </source>
</evidence>
<dbReference type="RefSeq" id="WP_318650118.1">
    <property type="nucleotide sequence ID" value="NZ_CP137852.1"/>
</dbReference>
<keyword evidence="3" id="KW-0238">DNA-binding</keyword>
<dbReference type="PANTHER" id="PTHR30537:SF3">
    <property type="entry name" value="TRANSCRIPTIONAL REGULATORY PROTEIN"/>
    <property type="match status" value="1"/>
</dbReference>
<proteinExistence type="inferred from homology"/>
<comment type="similarity">
    <text evidence="1">Belongs to the LysR transcriptional regulatory family.</text>
</comment>
<evidence type="ECO:0000256" key="1">
    <source>
        <dbReference type="ARBA" id="ARBA00009437"/>
    </source>
</evidence>
<accession>A0ABZ0PLA9</accession>
<name>A0ABZ0PLA9_9PROT</name>
<gene>
    <name evidence="6" type="ORF">R9Z33_04545</name>
</gene>
<keyword evidence="7" id="KW-1185">Reference proteome</keyword>
<protein>
    <submittedName>
        <fullName evidence="6">LysR family transcriptional regulator</fullName>
    </submittedName>
</protein>
<keyword evidence="2" id="KW-0805">Transcription regulation</keyword>
<dbReference type="SUPFAM" id="SSF46785">
    <property type="entry name" value="Winged helix' DNA-binding domain"/>
    <property type="match status" value="1"/>
</dbReference>
<dbReference type="InterPro" id="IPR036390">
    <property type="entry name" value="WH_DNA-bd_sf"/>
</dbReference>
<dbReference type="PRINTS" id="PR00039">
    <property type="entry name" value="HTHLYSR"/>
</dbReference>
<dbReference type="Pfam" id="PF03466">
    <property type="entry name" value="LysR_substrate"/>
    <property type="match status" value="1"/>
</dbReference>
<dbReference type="InterPro" id="IPR005119">
    <property type="entry name" value="LysR_subst-bd"/>
</dbReference>
<sequence>MDWRAARFDWNHARAFLATAEEGSLSAAARALGITQPTLGRQVAALEQELGAVLFERVGRGLRLTPGGEALLGHLRAMGEAAGRFSLAAAGQSDSIAGRIRITTTHVYAAHLLPPVVIRLRAQHPGIEVEIVAENKPTDLLRREADIAIRNYASTQPELVVRKLRDDAGHFYATPAYLRSIGRPRNAAEMARGVFIGFPTPEMMAAALQARGYALTPAHFPITCENHLVQWEYVKQGAGIGLMTEAVGDAEPLVRRVLPRAAPIRFPMYLAAHRELHASRRMRVVFDALVAALARPPMDAPQP</sequence>
<evidence type="ECO:0000256" key="3">
    <source>
        <dbReference type="ARBA" id="ARBA00023125"/>
    </source>
</evidence>
<evidence type="ECO:0000256" key="4">
    <source>
        <dbReference type="ARBA" id="ARBA00023163"/>
    </source>
</evidence>
<dbReference type="Proteomes" id="UP001305521">
    <property type="component" value="Chromosome"/>
</dbReference>
<reference evidence="6 7" key="1">
    <citation type="submission" date="2023-11" db="EMBL/GenBank/DDBJ databases">
        <title>Arctic aerobic anoxygenic photoheterotroph Sediminicoccus rosea KRV36 adapts its photosynthesis to long days of polar summer.</title>
        <authorList>
            <person name="Tomasch J."/>
            <person name="Kopejtka K."/>
            <person name="Bily T."/>
            <person name="Gardiner A.T."/>
            <person name="Gardian Z."/>
            <person name="Shivaramu S."/>
            <person name="Koblizek M."/>
            <person name="Engelhardt F."/>
            <person name="Kaftan D."/>
        </authorList>
    </citation>
    <scope>NUCLEOTIDE SEQUENCE [LARGE SCALE GENOMIC DNA]</scope>
    <source>
        <strain evidence="6 7">R-30</strain>
    </source>
</reference>
<dbReference type="InterPro" id="IPR000847">
    <property type="entry name" value="LysR_HTH_N"/>
</dbReference>
<dbReference type="PROSITE" id="PS50931">
    <property type="entry name" value="HTH_LYSR"/>
    <property type="match status" value="1"/>
</dbReference>
<dbReference type="InterPro" id="IPR058163">
    <property type="entry name" value="LysR-type_TF_proteobact-type"/>
</dbReference>
<evidence type="ECO:0000313" key="7">
    <source>
        <dbReference type="Proteomes" id="UP001305521"/>
    </source>
</evidence>
<dbReference type="EMBL" id="CP137852">
    <property type="protein sequence ID" value="WPB86142.1"/>
    <property type="molecule type" value="Genomic_DNA"/>
</dbReference>
<dbReference type="SUPFAM" id="SSF53850">
    <property type="entry name" value="Periplasmic binding protein-like II"/>
    <property type="match status" value="1"/>
</dbReference>
<keyword evidence="4" id="KW-0804">Transcription</keyword>
<evidence type="ECO:0000313" key="6">
    <source>
        <dbReference type="EMBL" id="WPB86142.1"/>
    </source>
</evidence>
<dbReference type="PANTHER" id="PTHR30537">
    <property type="entry name" value="HTH-TYPE TRANSCRIPTIONAL REGULATOR"/>
    <property type="match status" value="1"/>
</dbReference>